<evidence type="ECO:0000313" key="1">
    <source>
        <dbReference type="EMBL" id="KAF6333326.1"/>
    </source>
</evidence>
<reference evidence="1 2" key="1">
    <citation type="journal article" date="2020" name="Nature">
        <title>Six reference-quality genomes reveal evolution of bat adaptations.</title>
        <authorList>
            <person name="Jebb D."/>
            <person name="Huang Z."/>
            <person name="Pippel M."/>
            <person name="Hughes G.M."/>
            <person name="Lavrichenko K."/>
            <person name="Devanna P."/>
            <person name="Winkler S."/>
            <person name="Jermiin L.S."/>
            <person name="Skirmuntt E.C."/>
            <person name="Katzourakis A."/>
            <person name="Burkitt-Gray L."/>
            <person name="Ray D.A."/>
            <person name="Sullivan K.A.M."/>
            <person name="Roscito J.G."/>
            <person name="Kirilenko B.M."/>
            <person name="Davalos L.M."/>
            <person name="Corthals A.P."/>
            <person name="Power M.L."/>
            <person name="Jones G."/>
            <person name="Ransome R.D."/>
            <person name="Dechmann D.K.N."/>
            <person name="Locatelli A.G."/>
            <person name="Puechmaille S.J."/>
            <person name="Fedrigo O."/>
            <person name="Jarvis E.D."/>
            <person name="Hiller M."/>
            <person name="Vernes S.C."/>
            <person name="Myers E.W."/>
            <person name="Teeling E.C."/>
        </authorList>
    </citation>
    <scope>NUCLEOTIDE SEQUENCE [LARGE SCALE GENOMIC DNA]</scope>
    <source>
        <strain evidence="1">MRhiFer1</strain>
        <tissue evidence="1">Lung</tissue>
    </source>
</reference>
<organism evidence="1 2">
    <name type="scientific">Rhinolophus ferrumequinum</name>
    <name type="common">Greater horseshoe bat</name>
    <dbReference type="NCBI Taxonomy" id="59479"/>
    <lineage>
        <taxon>Eukaryota</taxon>
        <taxon>Metazoa</taxon>
        <taxon>Chordata</taxon>
        <taxon>Craniata</taxon>
        <taxon>Vertebrata</taxon>
        <taxon>Euteleostomi</taxon>
        <taxon>Mammalia</taxon>
        <taxon>Eutheria</taxon>
        <taxon>Laurasiatheria</taxon>
        <taxon>Chiroptera</taxon>
        <taxon>Yinpterochiroptera</taxon>
        <taxon>Rhinolophoidea</taxon>
        <taxon>Rhinolophidae</taxon>
        <taxon>Rhinolophinae</taxon>
        <taxon>Rhinolophus</taxon>
    </lineage>
</organism>
<dbReference type="AlphaFoldDB" id="A0A7J7W7Q0"/>
<name>A0A7J7W7Q0_RHIFE</name>
<dbReference type="EMBL" id="JACAGC010000011">
    <property type="protein sequence ID" value="KAF6333326.1"/>
    <property type="molecule type" value="Genomic_DNA"/>
</dbReference>
<protein>
    <submittedName>
        <fullName evidence="1">Uncharacterized protein</fullName>
    </submittedName>
</protein>
<proteinExistence type="predicted"/>
<comment type="caution">
    <text evidence="1">The sequence shown here is derived from an EMBL/GenBank/DDBJ whole genome shotgun (WGS) entry which is preliminary data.</text>
</comment>
<accession>A0A7J7W7Q0</accession>
<evidence type="ECO:0000313" key="2">
    <source>
        <dbReference type="Proteomes" id="UP000585614"/>
    </source>
</evidence>
<sequence>MPCGVTWHGMPASCKHSQNLHLPGILVLCPFDYLPPFLSCYSALPVIAFPSLSGLTKMCFLLCAPILRLWGKERTGCECENGTLLSLRQALWVKEEAGFLLCIALLGWGPLTHHADVGEPVLQYSVCNRS</sequence>
<gene>
    <name evidence="1" type="ORF">mRhiFer1_008103</name>
</gene>
<dbReference type="Proteomes" id="UP000585614">
    <property type="component" value="Unassembled WGS sequence"/>
</dbReference>